<evidence type="ECO:0000313" key="11">
    <source>
        <dbReference type="Proteomes" id="UP001620295"/>
    </source>
</evidence>
<evidence type="ECO:0000256" key="8">
    <source>
        <dbReference type="SAM" id="Phobius"/>
    </source>
</evidence>
<feature type="transmembrane region" description="Helical" evidence="8">
    <location>
        <begin position="291"/>
        <end position="310"/>
    </location>
</feature>
<evidence type="ECO:0000256" key="6">
    <source>
        <dbReference type="ARBA" id="ARBA00023136"/>
    </source>
</evidence>
<feature type="transmembrane region" description="Helical" evidence="8">
    <location>
        <begin position="605"/>
        <end position="625"/>
    </location>
</feature>
<protein>
    <submittedName>
        <fullName evidence="10">MMPL family transporter</fullName>
    </submittedName>
</protein>
<dbReference type="Pfam" id="PF03176">
    <property type="entry name" value="MMPL"/>
    <property type="match status" value="2"/>
</dbReference>
<feature type="transmembrane region" description="Helical" evidence="8">
    <location>
        <begin position="680"/>
        <end position="705"/>
    </location>
</feature>
<dbReference type="RefSeq" id="WP_404747675.1">
    <property type="nucleotide sequence ID" value="NZ_JBJDQH010000011.1"/>
</dbReference>
<feature type="transmembrane region" description="Helical" evidence="8">
    <location>
        <begin position="197"/>
        <end position="230"/>
    </location>
</feature>
<sequence>MLSSLGRLTARHRWWVVVASVLLALLGGVWGTGTFGTLTGGAGFDDPHSESVRADRMLAGPLGRQSADVVVLYSSEKHTVDDPAFADPVRKALDGIPREDIARLETYWSVKGEEGADGARSREFVSRDRHATYATVQFTADGDQDQVAALAEIKDRFAVPAASGVTVRFGGTAAMTEQVNARTGADIGRAEMLSLPILMVLLLVVFGSVVAASLPLAVGILVALGSLVVLRTVSLFTDLSSSVINVITILGLGLAIDYALFMVGRFREELAAGAEVDEAVERTTATAGRTVAFSGLAVAISFTGLTLFPSRFLSSMGYAAVAVVVFAVIGSLTLLPALLRFAGHRIDAGRLPLPRGLRRTPRTHTPGGDERGRWYRLAHTVMRRPLLTTALLTLSLLGLAGPALGVNWARPADWVLPSGADARQVARQLGDRFDHDPTKVVTAVVELHGSAAVRSGQLTGYAERLGAVEGVKDTAVTATRGELARITLHYTPDPMSREARAMVEELRAQTPPPGTEARFTGMPASRVDIVDMIGERALWMGLFVAAVSALVLFLAFRSPAIPLITVAMSALSLLAAFGVITLIFQYGVGAGPLGFEPIGAVDANFPVLIVAIAFGLAMDYQVFLLSRVRERYLATGDPAEATATALQRTAGTITSAGLLLAVVVGGFAFSSITFLKMIGIGLVLAIALDVLVVRALMLPAVLGLLGHRAWRGPAPSRADHRPVPSSLEPQER</sequence>
<dbReference type="PROSITE" id="PS50156">
    <property type="entry name" value="SSD"/>
    <property type="match status" value="1"/>
</dbReference>
<dbReference type="EMBL" id="JBJDQH010000011">
    <property type="protein sequence ID" value="MFK4269472.1"/>
    <property type="molecule type" value="Genomic_DNA"/>
</dbReference>
<evidence type="ECO:0000256" key="3">
    <source>
        <dbReference type="ARBA" id="ARBA00022475"/>
    </source>
</evidence>
<evidence type="ECO:0000256" key="1">
    <source>
        <dbReference type="ARBA" id="ARBA00004651"/>
    </source>
</evidence>
<feature type="transmembrane region" description="Helical" evidence="8">
    <location>
        <begin position="316"/>
        <end position="339"/>
    </location>
</feature>
<evidence type="ECO:0000256" key="5">
    <source>
        <dbReference type="ARBA" id="ARBA00022989"/>
    </source>
</evidence>
<keyword evidence="4 8" id="KW-0812">Transmembrane</keyword>
<reference evidence="10 11" key="1">
    <citation type="submission" date="2024-11" db="EMBL/GenBank/DDBJ databases">
        <title>The Natural Products Discovery Center: Release of the First 8490 Sequenced Strains for Exploring Actinobacteria Biosynthetic Diversity.</title>
        <authorList>
            <person name="Kalkreuter E."/>
            <person name="Kautsar S.A."/>
            <person name="Yang D."/>
            <person name="Bader C.D."/>
            <person name="Teijaro C.N."/>
            <person name="Fluegel L."/>
            <person name="Davis C.M."/>
            <person name="Simpson J.R."/>
            <person name="Lauterbach L."/>
            <person name="Steele A.D."/>
            <person name="Gui C."/>
            <person name="Meng S."/>
            <person name="Li G."/>
            <person name="Viehrig K."/>
            <person name="Ye F."/>
            <person name="Su P."/>
            <person name="Kiefer A.F."/>
            <person name="Nichols A."/>
            <person name="Cepeda A.J."/>
            <person name="Yan W."/>
            <person name="Fan B."/>
            <person name="Jiang Y."/>
            <person name="Adhikari A."/>
            <person name="Zheng C.-J."/>
            <person name="Schuster L."/>
            <person name="Cowan T.M."/>
            <person name="Smanski M.J."/>
            <person name="Chevrette M.G."/>
            <person name="De Carvalho L.P.S."/>
            <person name="Shen B."/>
        </authorList>
    </citation>
    <scope>NUCLEOTIDE SEQUENCE [LARGE SCALE GENOMIC DNA]</scope>
    <source>
        <strain evidence="10 11">NPDC020863</strain>
    </source>
</reference>
<feature type="transmembrane region" description="Helical" evidence="8">
    <location>
        <begin position="537"/>
        <end position="556"/>
    </location>
</feature>
<feature type="transmembrane region" description="Helical" evidence="8">
    <location>
        <begin position="386"/>
        <end position="409"/>
    </location>
</feature>
<keyword evidence="5 8" id="KW-1133">Transmembrane helix</keyword>
<evidence type="ECO:0000256" key="4">
    <source>
        <dbReference type="ARBA" id="ARBA00022692"/>
    </source>
</evidence>
<keyword evidence="6 8" id="KW-0472">Membrane</keyword>
<proteinExistence type="inferred from homology"/>
<evidence type="ECO:0000259" key="9">
    <source>
        <dbReference type="PROSITE" id="PS50156"/>
    </source>
</evidence>
<evidence type="ECO:0000256" key="7">
    <source>
        <dbReference type="SAM" id="MobiDB-lite"/>
    </source>
</evidence>
<evidence type="ECO:0000256" key="2">
    <source>
        <dbReference type="ARBA" id="ARBA00010157"/>
    </source>
</evidence>
<evidence type="ECO:0000313" key="10">
    <source>
        <dbReference type="EMBL" id="MFK4269472.1"/>
    </source>
</evidence>
<feature type="region of interest" description="Disordered" evidence="7">
    <location>
        <begin position="712"/>
        <end position="732"/>
    </location>
</feature>
<dbReference type="InterPro" id="IPR000731">
    <property type="entry name" value="SSD"/>
</dbReference>
<gene>
    <name evidence="10" type="ORF">ACI2L5_31730</name>
</gene>
<dbReference type="Proteomes" id="UP001620295">
    <property type="component" value="Unassembled WGS sequence"/>
</dbReference>
<comment type="subcellular location">
    <subcellularLocation>
        <location evidence="1">Cell membrane</location>
        <topology evidence="1">Multi-pass membrane protein</topology>
    </subcellularLocation>
</comment>
<organism evidence="10 11">
    <name type="scientific">Streptomyces milbemycinicus</name>
    <dbReference type="NCBI Taxonomy" id="476552"/>
    <lineage>
        <taxon>Bacteria</taxon>
        <taxon>Bacillati</taxon>
        <taxon>Actinomycetota</taxon>
        <taxon>Actinomycetes</taxon>
        <taxon>Kitasatosporales</taxon>
        <taxon>Streptomycetaceae</taxon>
        <taxon>Streptomyces</taxon>
    </lineage>
</organism>
<dbReference type="SUPFAM" id="SSF82866">
    <property type="entry name" value="Multidrug efflux transporter AcrB transmembrane domain"/>
    <property type="match status" value="2"/>
</dbReference>
<dbReference type="PANTHER" id="PTHR33406:SF11">
    <property type="entry name" value="MEMBRANE PROTEIN SCO6666-RELATED"/>
    <property type="match status" value="1"/>
</dbReference>
<dbReference type="InterPro" id="IPR004869">
    <property type="entry name" value="MMPL_dom"/>
</dbReference>
<feature type="transmembrane region" description="Helical" evidence="8">
    <location>
        <begin position="656"/>
        <end position="674"/>
    </location>
</feature>
<comment type="caution">
    <text evidence="10">The sequence shown here is derived from an EMBL/GenBank/DDBJ whole genome shotgun (WGS) entry which is preliminary data.</text>
</comment>
<feature type="domain" description="SSD" evidence="9">
    <location>
        <begin position="209"/>
        <end position="341"/>
    </location>
</feature>
<feature type="transmembrane region" description="Helical" evidence="8">
    <location>
        <begin position="12"/>
        <end position="30"/>
    </location>
</feature>
<accession>A0ABW8LU87</accession>
<dbReference type="Gene3D" id="1.20.1640.10">
    <property type="entry name" value="Multidrug efflux transporter AcrB transmembrane domain"/>
    <property type="match status" value="2"/>
</dbReference>
<feature type="transmembrane region" description="Helical" evidence="8">
    <location>
        <begin position="242"/>
        <end position="261"/>
    </location>
</feature>
<comment type="similarity">
    <text evidence="2">Belongs to the resistance-nodulation-cell division (RND) (TC 2.A.6) family. MmpL subfamily.</text>
</comment>
<keyword evidence="11" id="KW-1185">Reference proteome</keyword>
<dbReference type="PANTHER" id="PTHR33406">
    <property type="entry name" value="MEMBRANE PROTEIN MJ1562-RELATED"/>
    <property type="match status" value="1"/>
</dbReference>
<name>A0ABW8LU87_9ACTN</name>
<dbReference type="InterPro" id="IPR050545">
    <property type="entry name" value="Mycobact_MmpL"/>
</dbReference>
<keyword evidence="3" id="KW-1003">Cell membrane</keyword>
<feature type="transmembrane region" description="Helical" evidence="8">
    <location>
        <begin position="563"/>
        <end position="585"/>
    </location>
</feature>